<gene>
    <name evidence="1" type="ORF">C1H46_019212</name>
</gene>
<accession>A0A540M9Q4</accession>
<proteinExistence type="predicted"/>
<dbReference type="EMBL" id="VIEB01000323">
    <property type="protein sequence ID" value="TQD95189.1"/>
    <property type="molecule type" value="Genomic_DNA"/>
</dbReference>
<name>A0A540M9Q4_MALBA</name>
<keyword evidence="2" id="KW-1185">Reference proteome</keyword>
<dbReference type="Proteomes" id="UP000315295">
    <property type="component" value="Unassembled WGS sequence"/>
</dbReference>
<evidence type="ECO:0000313" key="2">
    <source>
        <dbReference type="Proteomes" id="UP000315295"/>
    </source>
</evidence>
<dbReference type="AlphaFoldDB" id="A0A540M9Q4"/>
<reference evidence="1 2" key="1">
    <citation type="journal article" date="2019" name="G3 (Bethesda)">
        <title>Sequencing of a Wild Apple (Malus baccata) Genome Unravels the Differences Between Cultivated and Wild Apple Species Regarding Disease Resistance and Cold Tolerance.</title>
        <authorList>
            <person name="Chen X."/>
        </authorList>
    </citation>
    <scope>NUCLEOTIDE SEQUENCE [LARGE SCALE GENOMIC DNA]</scope>
    <source>
        <strain evidence="2">cv. Shandingzi</strain>
        <tissue evidence="1">Leaves</tissue>
    </source>
</reference>
<evidence type="ECO:0000313" key="1">
    <source>
        <dbReference type="EMBL" id="TQD95189.1"/>
    </source>
</evidence>
<sequence length="89" mass="9543">MNISACLANISLVQSHLMEELWSSHQPPPPTQVSLIPIGYLHILIGSASTPQPHPPAAVPPPTWGSQYSKSPHIPYTLSQVIGYPLASP</sequence>
<protein>
    <submittedName>
        <fullName evidence="1">Uncharacterized protein</fullName>
    </submittedName>
</protein>
<organism evidence="1 2">
    <name type="scientific">Malus baccata</name>
    <name type="common">Siberian crab apple</name>
    <name type="synonym">Pyrus baccata</name>
    <dbReference type="NCBI Taxonomy" id="106549"/>
    <lineage>
        <taxon>Eukaryota</taxon>
        <taxon>Viridiplantae</taxon>
        <taxon>Streptophyta</taxon>
        <taxon>Embryophyta</taxon>
        <taxon>Tracheophyta</taxon>
        <taxon>Spermatophyta</taxon>
        <taxon>Magnoliopsida</taxon>
        <taxon>eudicotyledons</taxon>
        <taxon>Gunneridae</taxon>
        <taxon>Pentapetalae</taxon>
        <taxon>rosids</taxon>
        <taxon>fabids</taxon>
        <taxon>Rosales</taxon>
        <taxon>Rosaceae</taxon>
        <taxon>Amygdaloideae</taxon>
        <taxon>Maleae</taxon>
        <taxon>Malus</taxon>
    </lineage>
</organism>
<comment type="caution">
    <text evidence="1">The sequence shown here is derived from an EMBL/GenBank/DDBJ whole genome shotgun (WGS) entry which is preliminary data.</text>
</comment>